<reference evidence="11" key="2">
    <citation type="journal article" date="2017" name="Sci. Adv.">
        <title>A tail of two voltages: Proteomic comparison of the three electric organs of the electric eel.</title>
        <authorList>
            <person name="Traeger L.L."/>
            <person name="Sabat G."/>
            <person name="Barrett-Wilt G.A."/>
            <person name="Wells G.B."/>
            <person name="Sussman M.R."/>
        </authorList>
    </citation>
    <scope>NUCLEOTIDE SEQUENCE [LARGE SCALE GENOMIC DNA]</scope>
</reference>
<feature type="DNA-binding region" description="Fork-head" evidence="7">
    <location>
        <begin position="72"/>
        <end position="149"/>
    </location>
</feature>
<evidence type="ECO:0000256" key="8">
    <source>
        <dbReference type="SAM" id="MobiDB-lite"/>
    </source>
</evidence>
<dbReference type="InterPro" id="IPR045912">
    <property type="entry name" value="FOXJ2/3-like"/>
</dbReference>
<feature type="compositionally biased region" description="Acidic residues" evidence="8">
    <location>
        <begin position="516"/>
        <end position="528"/>
    </location>
</feature>
<evidence type="ECO:0000256" key="2">
    <source>
        <dbReference type="ARBA" id="ARBA00023015"/>
    </source>
</evidence>
<feature type="region of interest" description="Disordered" evidence="8">
    <location>
        <begin position="414"/>
        <end position="528"/>
    </location>
</feature>
<dbReference type="PROSITE" id="PS00658">
    <property type="entry name" value="FORK_HEAD_2"/>
    <property type="match status" value="1"/>
</dbReference>
<evidence type="ECO:0000256" key="5">
    <source>
        <dbReference type="ARBA" id="ARBA00023242"/>
    </source>
</evidence>
<keyword evidence="4" id="KW-0804">Transcription</keyword>
<dbReference type="PROSITE" id="PS50039">
    <property type="entry name" value="FORK_HEAD_3"/>
    <property type="match status" value="1"/>
</dbReference>
<feature type="compositionally biased region" description="Basic and acidic residues" evidence="8">
    <location>
        <begin position="41"/>
        <end position="56"/>
    </location>
</feature>
<dbReference type="OMA" id="CKQPSPY"/>
<evidence type="ECO:0000256" key="3">
    <source>
        <dbReference type="ARBA" id="ARBA00023125"/>
    </source>
</evidence>
<feature type="compositionally biased region" description="Polar residues" evidence="8">
    <location>
        <begin position="414"/>
        <end position="448"/>
    </location>
</feature>
<dbReference type="InterPro" id="IPR018122">
    <property type="entry name" value="TF_fork_head_CS_1"/>
</dbReference>
<reference evidence="10" key="4">
    <citation type="submission" date="2025-08" db="UniProtKB">
        <authorList>
            <consortium name="Ensembl"/>
        </authorList>
    </citation>
    <scope>IDENTIFICATION</scope>
</reference>
<keyword evidence="5 7" id="KW-0539">Nucleus</keyword>
<dbReference type="SUPFAM" id="SSF46785">
    <property type="entry name" value="Winged helix' DNA-binding domain"/>
    <property type="match status" value="1"/>
</dbReference>
<evidence type="ECO:0000259" key="9">
    <source>
        <dbReference type="PROSITE" id="PS50039"/>
    </source>
</evidence>
<gene>
    <name evidence="10" type="primary">FOXJ2</name>
</gene>
<evidence type="ECO:0000313" key="10">
    <source>
        <dbReference type="Ensembl" id="ENSEEEP00000026317.2"/>
    </source>
</evidence>
<dbReference type="SMART" id="SM00339">
    <property type="entry name" value="FH"/>
    <property type="match status" value="1"/>
</dbReference>
<dbReference type="RefSeq" id="XP_026854943.2">
    <property type="nucleotide sequence ID" value="XM_026999142.2"/>
</dbReference>
<dbReference type="CDD" id="cd20024">
    <property type="entry name" value="FH_FOXJ2-like"/>
    <property type="match status" value="1"/>
</dbReference>
<dbReference type="InterPro" id="IPR030456">
    <property type="entry name" value="TF_fork_head_CS_2"/>
</dbReference>
<keyword evidence="3 7" id="KW-0238">DNA-binding</keyword>
<dbReference type="FunFam" id="1.10.10.10:FF:000135">
    <property type="entry name" value="forkhead box protein G1"/>
    <property type="match status" value="1"/>
</dbReference>
<accession>A0A4W4FQT5</accession>
<reference evidence="11" key="1">
    <citation type="journal article" date="2014" name="Science">
        <title>Nonhuman genetics. Genomic basis for the convergent evolution of electric organs.</title>
        <authorList>
            <person name="Gallant J.R."/>
            <person name="Traeger L.L."/>
            <person name="Volkening J.D."/>
            <person name="Moffett H."/>
            <person name="Chen P.H."/>
            <person name="Novina C.D."/>
            <person name="Phillips G.N.Jr."/>
            <person name="Anand R."/>
            <person name="Wells G.B."/>
            <person name="Pinch M."/>
            <person name="Guth R."/>
            <person name="Unguez G.A."/>
            <person name="Albert J.S."/>
            <person name="Zakon H.H."/>
            <person name="Samanta M.P."/>
            <person name="Sussman M.R."/>
        </authorList>
    </citation>
    <scope>NUCLEOTIDE SEQUENCE [LARGE SCALE GENOMIC DNA]</scope>
</reference>
<reference evidence="10" key="5">
    <citation type="submission" date="2025-09" db="UniProtKB">
        <authorList>
            <consortium name="Ensembl"/>
        </authorList>
    </citation>
    <scope>IDENTIFICATION</scope>
</reference>
<dbReference type="InterPro" id="IPR036388">
    <property type="entry name" value="WH-like_DNA-bd_sf"/>
</dbReference>
<dbReference type="Proteomes" id="UP000314983">
    <property type="component" value="Chromosome 10"/>
</dbReference>
<dbReference type="PANTHER" id="PTHR46078:SF4">
    <property type="entry name" value="FORKHEAD BOX J2"/>
    <property type="match status" value="1"/>
</dbReference>
<dbReference type="Ensembl" id="ENSEEET00000026616.2">
    <property type="protein sequence ID" value="ENSEEEP00000026317.2"/>
    <property type="gene ID" value="ENSEEEG00000012741.2"/>
</dbReference>
<evidence type="ECO:0000256" key="6">
    <source>
        <dbReference type="ARBA" id="ARBA00034868"/>
    </source>
</evidence>
<keyword evidence="11" id="KW-1185">Reference proteome</keyword>
<feature type="compositionally biased region" description="Polar residues" evidence="8">
    <location>
        <begin position="461"/>
        <end position="495"/>
    </location>
</feature>
<keyword evidence="2" id="KW-0805">Transcription regulation</keyword>
<reference evidence="10" key="3">
    <citation type="submission" date="2020-05" db="EMBL/GenBank/DDBJ databases">
        <title>Electrophorus electricus (electric eel) genome, fEleEle1, primary haplotype.</title>
        <authorList>
            <person name="Myers G."/>
            <person name="Meyer A."/>
            <person name="Fedrigo O."/>
            <person name="Formenti G."/>
            <person name="Rhie A."/>
            <person name="Tracey A."/>
            <person name="Sims Y."/>
            <person name="Jarvis E.D."/>
        </authorList>
    </citation>
    <scope>NUCLEOTIDE SEQUENCE [LARGE SCALE GENOMIC DNA]</scope>
</reference>
<organism evidence="10 11">
    <name type="scientific">Electrophorus electricus</name>
    <name type="common">Electric eel</name>
    <name type="synonym">Gymnotus electricus</name>
    <dbReference type="NCBI Taxonomy" id="8005"/>
    <lineage>
        <taxon>Eukaryota</taxon>
        <taxon>Metazoa</taxon>
        <taxon>Chordata</taxon>
        <taxon>Craniata</taxon>
        <taxon>Vertebrata</taxon>
        <taxon>Euteleostomi</taxon>
        <taxon>Actinopterygii</taxon>
        <taxon>Neopterygii</taxon>
        <taxon>Teleostei</taxon>
        <taxon>Ostariophysi</taxon>
        <taxon>Gymnotiformes</taxon>
        <taxon>Gymnotoidei</taxon>
        <taxon>Gymnotidae</taxon>
        <taxon>Electrophorus</taxon>
    </lineage>
</organism>
<dbReference type="GeneID" id="113570624"/>
<dbReference type="InterPro" id="IPR001766">
    <property type="entry name" value="Fork_head_dom"/>
</dbReference>
<evidence type="ECO:0000256" key="1">
    <source>
        <dbReference type="ARBA" id="ARBA00004123"/>
    </source>
</evidence>
<evidence type="ECO:0000256" key="4">
    <source>
        <dbReference type="ARBA" id="ARBA00023163"/>
    </source>
</evidence>
<dbReference type="PROSITE" id="PS00657">
    <property type="entry name" value="FORK_HEAD_1"/>
    <property type="match status" value="1"/>
</dbReference>
<dbReference type="GO" id="GO:0000978">
    <property type="term" value="F:RNA polymerase II cis-regulatory region sequence-specific DNA binding"/>
    <property type="evidence" value="ECO:0007669"/>
    <property type="project" value="TreeGrafter"/>
</dbReference>
<dbReference type="PRINTS" id="PR00053">
    <property type="entry name" value="FORKHEAD"/>
</dbReference>
<comment type="subcellular location">
    <subcellularLocation>
        <location evidence="1 7">Nucleus</location>
    </subcellularLocation>
</comment>
<dbReference type="Gene3D" id="1.10.10.10">
    <property type="entry name" value="Winged helix-like DNA-binding domain superfamily/Winged helix DNA-binding domain"/>
    <property type="match status" value="1"/>
</dbReference>
<sequence>MHRAAPCYCALSTSLTMTSELDSSLTSIDWLPQLGVSTLRSGKERGERKQGRERDAPPSIPSATTPANSKGKPPHSYATLITMAISSAPEKKLSLNDIYTWISDAFPYYSRAGRGWKNSIRHNLSLNKSFRKVPRPQSDPGKGSYWIIDGPLDQTQLRGVKRSYTTEEEVMMPCEKAPLTEDKAPVSQAESLPLPPDIKTTLASPPCKYPPAPVTTVPAAPPPSAEPALCFSFTDLNLPDLYTSFRSLCRSMRERVASQSEAPSLLAVPNEITALHTPTLPPMSPHLCPSTNPNTVSVPGTNTSANHTNPSFAVAHSTQVNPELDRLMHNNVVPADWFSNADSLRESFRIASSLDWATIDLTSHPDLVESMLQAEHCDWALDPGLFTSLCDSLNRFFSQKGLVGSSSGNHASLSQFAPPLSNMQPTGPSSLASSTHPSPLSFPSQLPTCSGGHPLQPLRKTLTQTQSPQTQCHTPQSNLEPQPGTSQPLPSSVLQAQPLMPRSRPPMKQLHSNSEEIQDDFDWDSLIV</sequence>
<dbReference type="PANTHER" id="PTHR46078">
    <property type="entry name" value="FORKHEAD BOX PROTEIN J2 FAMILY MEMBER"/>
    <property type="match status" value="1"/>
</dbReference>
<protein>
    <recommendedName>
        <fullName evidence="6">Forkhead box protein G1</fullName>
    </recommendedName>
</protein>
<proteinExistence type="predicted"/>
<feature type="region of interest" description="Disordered" evidence="8">
    <location>
        <begin position="39"/>
        <end position="75"/>
    </location>
</feature>
<dbReference type="AlphaFoldDB" id="A0A4W4FQT5"/>
<evidence type="ECO:0000256" key="7">
    <source>
        <dbReference type="PROSITE-ProRule" id="PRU00089"/>
    </source>
</evidence>
<dbReference type="GeneTree" id="ENSGT00940000166343"/>
<name>A0A4W4FQT5_ELEEL</name>
<dbReference type="InterPro" id="IPR036390">
    <property type="entry name" value="WH_DNA-bd_sf"/>
</dbReference>
<dbReference type="STRING" id="8005.ENSEEEP00000026317"/>
<feature type="domain" description="Fork-head" evidence="9">
    <location>
        <begin position="72"/>
        <end position="149"/>
    </location>
</feature>
<dbReference type="Pfam" id="PF00250">
    <property type="entry name" value="Forkhead"/>
    <property type="match status" value="1"/>
</dbReference>
<dbReference type="GO" id="GO:0005634">
    <property type="term" value="C:nucleus"/>
    <property type="evidence" value="ECO:0007669"/>
    <property type="project" value="UniProtKB-SubCell"/>
</dbReference>
<dbReference type="GO" id="GO:0000981">
    <property type="term" value="F:DNA-binding transcription factor activity, RNA polymerase II-specific"/>
    <property type="evidence" value="ECO:0007669"/>
    <property type="project" value="TreeGrafter"/>
</dbReference>
<evidence type="ECO:0000313" key="11">
    <source>
        <dbReference type="Proteomes" id="UP000314983"/>
    </source>
</evidence>